<comment type="caution">
    <text evidence="1">The sequence shown here is derived from an EMBL/GenBank/DDBJ whole genome shotgun (WGS) entry which is preliminary data.</text>
</comment>
<protein>
    <submittedName>
        <fullName evidence="1">Uncharacterized protein</fullName>
    </submittedName>
</protein>
<evidence type="ECO:0000313" key="2">
    <source>
        <dbReference type="Proteomes" id="UP001152320"/>
    </source>
</evidence>
<organism evidence="1 2">
    <name type="scientific">Holothuria leucospilota</name>
    <name type="common">Black long sea cucumber</name>
    <name type="synonym">Mertensiothuria leucospilota</name>
    <dbReference type="NCBI Taxonomy" id="206669"/>
    <lineage>
        <taxon>Eukaryota</taxon>
        <taxon>Metazoa</taxon>
        <taxon>Echinodermata</taxon>
        <taxon>Eleutherozoa</taxon>
        <taxon>Echinozoa</taxon>
        <taxon>Holothuroidea</taxon>
        <taxon>Aspidochirotacea</taxon>
        <taxon>Aspidochirotida</taxon>
        <taxon>Holothuriidae</taxon>
        <taxon>Holothuria</taxon>
    </lineage>
</organism>
<accession>A0A9Q0YDC7</accession>
<gene>
    <name evidence="1" type="ORF">HOLleu_44409</name>
</gene>
<name>A0A9Q0YDC7_HOLLE</name>
<dbReference type="EMBL" id="JAIZAY010000857">
    <property type="protein sequence ID" value="KAJ8017907.1"/>
    <property type="molecule type" value="Genomic_DNA"/>
</dbReference>
<proteinExistence type="predicted"/>
<dbReference type="Proteomes" id="UP001152320">
    <property type="component" value="Unassembled WGS sequence"/>
</dbReference>
<keyword evidence="2" id="KW-1185">Reference proteome</keyword>
<evidence type="ECO:0000313" key="1">
    <source>
        <dbReference type="EMBL" id="KAJ8017907.1"/>
    </source>
</evidence>
<reference evidence="1" key="1">
    <citation type="submission" date="2021-10" db="EMBL/GenBank/DDBJ databases">
        <title>Tropical sea cucumber genome reveals ecological adaptation and Cuvierian tubules defense mechanism.</title>
        <authorList>
            <person name="Chen T."/>
        </authorList>
    </citation>
    <scope>NUCLEOTIDE SEQUENCE</scope>
    <source>
        <strain evidence="1">Nanhai2018</strain>
        <tissue evidence="1">Muscle</tissue>
    </source>
</reference>
<sequence>MGAGLAVVAAGSAIHFGFDLEKFSKDQEGVRLVKPALEDYIAFNKSFLKAVLQLFASVGIIEDLKTWKHLPENETFTYVKAKAKTALQEFCKTYSNAERANEKLKCITEYSGFLLEHLILLIKKVTQEECSDAKLDRWNVEVFKKIKACDLEILPDVASGASEYISHVDLTEQTFARFVCSMFRRGDLPDHLDACGNLKEKRIGQDGTTIGTEIARVARGISAAGIILSSFGVDTDLTFIEHSVYSLVKNNQEALLQIVWQLANVMKKINTNLQAQL</sequence>
<dbReference type="AlphaFoldDB" id="A0A9Q0YDC7"/>